<keyword evidence="5" id="KW-0378">Hydrolase</keyword>
<reference evidence="6" key="1">
    <citation type="submission" date="2016-10" db="EMBL/GenBank/DDBJ databases">
        <authorList>
            <person name="Varghese N."/>
            <person name="Submissions S."/>
        </authorList>
    </citation>
    <scope>NUCLEOTIDE SEQUENCE [LARGE SCALE GENOMIC DNA]</scope>
    <source>
        <strain evidence="6">DSM 44498</strain>
    </source>
</reference>
<dbReference type="RefSeq" id="WP_072948683.1">
    <property type="nucleotide sequence ID" value="NZ_CP070609.1"/>
</dbReference>
<dbReference type="GO" id="GO:0019243">
    <property type="term" value="P:methylglyoxal catabolic process to D-lactate via S-lactoyl-glutathione"/>
    <property type="evidence" value="ECO:0007669"/>
    <property type="project" value="TreeGrafter"/>
</dbReference>
<keyword evidence="5" id="KW-0645">Protease</keyword>
<dbReference type="EMBL" id="FNSV01000005">
    <property type="protein sequence ID" value="SEB81545.1"/>
    <property type="molecule type" value="Genomic_DNA"/>
</dbReference>
<proteinExistence type="inferred from homology"/>
<evidence type="ECO:0000313" key="5">
    <source>
        <dbReference type="EMBL" id="SEB81545.1"/>
    </source>
</evidence>
<dbReference type="AlphaFoldDB" id="A0A1H4MG89"/>
<dbReference type="GO" id="GO:0006508">
    <property type="term" value="P:proteolysis"/>
    <property type="evidence" value="ECO:0007669"/>
    <property type="project" value="UniProtKB-KW"/>
</dbReference>
<evidence type="ECO:0000313" key="6">
    <source>
        <dbReference type="Proteomes" id="UP000183561"/>
    </source>
</evidence>
<dbReference type="Gene3D" id="3.40.50.880">
    <property type="match status" value="1"/>
</dbReference>
<feature type="domain" description="DJ-1/PfpI" evidence="4">
    <location>
        <begin position="31"/>
        <end position="227"/>
    </location>
</feature>
<dbReference type="OrthoDB" id="9792284at2"/>
<organism evidence="5 6">
    <name type="scientific">Rhodococcus koreensis</name>
    <dbReference type="NCBI Taxonomy" id="99653"/>
    <lineage>
        <taxon>Bacteria</taxon>
        <taxon>Bacillati</taxon>
        <taxon>Actinomycetota</taxon>
        <taxon>Actinomycetes</taxon>
        <taxon>Mycobacteriales</taxon>
        <taxon>Nocardiaceae</taxon>
        <taxon>Rhodococcus</taxon>
    </lineage>
</organism>
<keyword evidence="1" id="KW-0346">Stress response</keyword>
<keyword evidence="6" id="KW-1185">Reference proteome</keyword>
<protein>
    <submittedName>
        <fullName evidence="5">Putative intracellular protease/amidase</fullName>
    </submittedName>
</protein>
<evidence type="ECO:0000256" key="2">
    <source>
        <dbReference type="ARBA" id="ARBA00023239"/>
    </source>
</evidence>
<dbReference type="GO" id="GO:0005737">
    <property type="term" value="C:cytoplasm"/>
    <property type="evidence" value="ECO:0007669"/>
    <property type="project" value="TreeGrafter"/>
</dbReference>
<dbReference type="PANTHER" id="PTHR48094:SF11">
    <property type="entry name" value="GLUTATHIONE-INDEPENDENT GLYOXALASE HSP31-RELATED"/>
    <property type="match status" value="1"/>
</dbReference>
<accession>A0A1H4MG89</accession>
<dbReference type="GO" id="GO:0019172">
    <property type="term" value="F:glyoxalase III activity"/>
    <property type="evidence" value="ECO:0007669"/>
    <property type="project" value="TreeGrafter"/>
</dbReference>
<evidence type="ECO:0000256" key="1">
    <source>
        <dbReference type="ARBA" id="ARBA00023016"/>
    </source>
</evidence>
<keyword evidence="2" id="KW-0456">Lyase</keyword>
<dbReference type="PANTHER" id="PTHR48094">
    <property type="entry name" value="PROTEIN/NUCLEIC ACID DEGLYCASE DJ-1-RELATED"/>
    <property type="match status" value="1"/>
</dbReference>
<dbReference type="SUPFAM" id="SSF52317">
    <property type="entry name" value="Class I glutamine amidotransferase-like"/>
    <property type="match status" value="1"/>
</dbReference>
<evidence type="ECO:0000256" key="3">
    <source>
        <dbReference type="ARBA" id="ARBA00038493"/>
    </source>
</evidence>
<gene>
    <name evidence="5" type="ORF">SAMN04490239_1776</name>
</gene>
<dbReference type="CDD" id="cd03141">
    <property type="entry name" value="GATase1_Hsp31_like"/>
    <property type="match status" value="1"/>
</dbReference>
<comment type="similarity">
    <text evidence="3">Belongs to the peptidase C56 family. HSP31-like subfamily.</text>
</comment>
<dbReference type="Pfam" id="PF01965">
    <property type="entry name" value="DJ-1_PfpI"/>
    <property type="match status" value="1"/>
</dbReference>
<dbReference type="Proteomes" id="UP000183561">
    <property type="component" value="Unassembled WGS sequence"/>
</dbReference>
<dbReference type="InterPro" id="IPR002818">
    <property type="entry name" value="DJ-1/PfpI"/>
</dbReference>
<name>A0A1H4MG89_9NOCA</name>
<dbReference type="InterPro" id="IPR050325">
    <property type="entry name" value="Prot/Nucl_acid_deglycase"/>
</dbReference>
<dbReference type="InterPro" id="IPR029062">
    <property type="entry name" value="Class_I_gatase-like"/>
</dbReference>
<evidence type="ECO:0000259" key="4">
    <source>
        <dbReference type="Pfam" id="PF01965"/>
    </source>
</evidence>
<sequence length="232" mass="25131">MSESTRILVIVTNAGQYEKVGYRTGLWLGELTHFYDYVTDHGCQVDIASPVGGFVPIDPESLAHDVLDELGTGKRYRDREFMTLLDDTMKVTDVDVGDYAAIYFTGGHGVMFDFRGDALGAVTAKFYDTGRVVSAVCHGPAGLLNVPLGNGDPLVKGKNVTGFSWPEEEAAQRADAVPFRLQDELKKLGANYSMADKPFETYVVEDGRLITGQNPGSARAVAEAVVKALQST</sequence>
<dbReference type="GO" id="GO:0008233">
    <property type="term" value="F:peptidase activity"/>
    <property type="evidence" value="ECO:0007669"/>
    <property type="project" value="UniProtKB-KW"/>
</dbReference>